<name>A0A6G1CTY3_9ORYZ</name>
<comment type="caution">
    <text evidence="2">The sequence shown here is derived from an EMBL/GenBank/DDBJ whole genome shotgun (WGS) entry which is preliminary data.</text>
</comment>
<dbReference type="Proteomes" id="UP000479710">
    <property type="component" value="Unassembled WGS sequence"/>
</dbReference>
<feature type="region of interest" description="Disordered" evidence="1">
    <location>
        <begin position="38"/>
        <end position="66"/>
    </location>
</feature>
<evidence type="ECO:0000256" key="1">
    <source>
        <dbReference type="SAM" id="MobiDB-lite"/>
    </source>
</evidence>
<organism evidence="2 3">
    <name type="scientific">Oryza meyeriana var. granulata</name>
    <dbReference type="NCBI Taxonomy" id="110450"/>
    <lineage>
        <taxon>Eukaryota</taxon>
        <taxon>Viridiplantae</taxon>
        <taxon>Streptophyta</taxon>
        <taxon>Embryophyta</taxon>
        <taxon>Tracheophyta</taxon>
        <taxon>Spermatophyta</taxon>
        <taxon>Magnoliopsida</taxon>
        <taxon>Liliopsida</taxon>
        <taxon>Poales</taxon>
        <taxon>Poaceae</taxon>
        <taxon>BOP clade</taxon>
        <taxon>Oryzoideae</taxon>
        <taxon>Oryzeae</taxon>
        <taxon>Oryzinae</taxon>
        <taxon>Oryza</taxon>
        <taxon>Oryza meyeriana</taxon>
    </lineage>
</organism>
<dbReference type="AlphaFoldDB" id="A0A6G1CTY3"/>
<keyword evidence="3" id="KW-1185">Reference proteome</keyword>
<feature type="compositionally biased region" description="Basic and acidic residues" evidence="1">
    <location>
        <begin position="51"/>
        <end position="66"/>
    </location>
</feature>
<accession>A0A6G1CTY3</accession>
<dbReference type="EMBL" id="SPHZ02000008">
    <property type="protein sequence ID" value="KAF0903541.1"/>
    <property type="molecule type" value="Genomic_DNA"/>
</dbReference>
<gene>
    <name evidence="2" type="ORF">E2562_027968</name>
</gene>
<evidence type="ECO:0000313" key="2">
    <source>
        <dbReference type="EMBL" id="KAF0903541.1"/>
    </source>
</evidence>
<protein>
    <submittedName>
        <fullName evidence="2">Uncharacterized protein</fullName>
    </submittedName>
</protein>
<proteinExistence type="predicted"/>
<sequence length="66" mass="7525">MKARRRGQRWHVRQLHGEVATAWRGGLRWRGKRVYGASGQGAQGNCFSATRLDKKRETSGREGKTK</sequence>
<reference evidence="2 3" key="1">
    <citation type="submission" date="2019-11" db="EMBL/GenBank/DDBJ databases">
        <title>Whole genome sequence of Oryza granulata.</title>
        <authorList>
            <person name="Li W."/>
        </authorList>
    </citation>
    <scope>NUCLEOTIDE SEQUENCE [LARGE SCALE GENOMIC DNA]</scope>
    <source>
        <strain evidence="3">cv. Menghai</strain>
        <tissue evidence="2">Leaf</tissue>
    </source>
</reference>
<evidence type="ECO:0000313" key="3">
    <source>
        <dbReference type="Proteomes" id="UP000479710"/>
    </source>
</evidence>